<dbReference type="GO" id="GO:0016787">
    <property type="term" value="F:hydrolase activity"/>
    <property type="evidence" value="ECO:0007669"/>
    <property type="project" value="UniProtKB-KW"/>
</dbReference>
<dbReference type="EMBL" id="VLPL01000009">
    <property type="protein sequence ID" value="TSJ40174.1"/>
    <property type="molecule type" value="Genomic_DNA"/>
</dbReference>
<dbReference type="InterPro" id="IPR000629">
    <property type="entry name" value="RNA-helicase_DEAD-box_CS"/>
</dbReference>
<keyword evidence="4 7" id="KW-0067">ATP-binding</keyword>
<evidence type="ECO:0000256" key="3">
    <source>
        <dbReference type="ARBA" id="ARBA00022806"/>
    </source>
</evidence>
<dbReference type="GO" id="GO:0003724">
    <property type="term" value="F:RNA helicase activity"/>
    <property type="evidence" value="ECO:0007669"/>
    <property type="project" value="InterPro"/>
</dbReference>
<organism evidence="11 12">
    <name type="scientific">Fluviicola chungangensis</name>
    <dbReference type="NCBI Taxonomy" id="2597671"/>
    <lineage>
        <taxon>Bacteria</taxon>
        <taxon>Pseudomonadati</taxon>
        <taxon>Bacteroidota</taxon>
        <taxon>Flavobacteriia</taxon>
        <taxon>Flavobacteriales</taxon>
        <taxon>Crocinitomicaceae</taxon>
        <taxon>Fluviicola</taxon>
    </lineage>
</organism>
<dbReference type="Pfam" id="PF00271">
    <property type="entry name" value="Helicase_C"/>
    <property type="match status" value="1"/>
</dbReference>
<dbReference type="PROSITE" id="PS00039">
    <property type="entry name" value="DEAD_ATP_HELICASE"/>
    <property type="match status" value="1"/>
</dbReference>
<dbReference type="CDD" id="cd18787">
    <property type="entry name" value="SF2_C_DEAD"/>
    <property type="match status" value="1"/>
</dbReference>
<dbReference type="GO" id="GO:0005524">
    <property type="term" value="F:ATP binding"/>
    <property type="evidence" value="ECO:0007669"/>
    <property type="project" value="UniProtKB-KW"/>
</dbReference>
<dbReference type="PANTHER" id="PTHR47959">
    <property type="entry name" value="ATP-DEPENDENT RNA HELICASE RHLE-RELATED"/>
    <property type="match status" value="1"/>
</dbReference>
<feature type="domain" description="DEAD-box RNA helicase Q" evidence="10">
    <location>
        <begin position="1"/>
        <end position="29"/>
    </location>
</feature>
<feature type="domain" description="Helicase ATP-binding" evidence="8">
    <location>
        <begin position="32"/>
        <end position="206"/>
    </location>
</feature>
<gene>
    <name evidence="11" type="ORF">FO442_16380</name>
</gene>
<dbReference type="OrthoDB" id="9785240at2"/>
<dbReference type="InterPro" id="IPR014001">
    <property type="entry name" value="Helicase_ATP-bd"/>
</dbReference>
<comment type="similarity">
    <text evidence="5 7">Belongs to the DEAD box helicase family.</text>
</comment>
<dbReference type="PROSITE" id="PS51192">
    <property type="entry name" value="HELICASE_ATP_BIND_1"/>
    <property type="match status" value="1"/>
</dbReference>
<dbReference type="InterPro" id="IPR027417">
    <property type="entry name" value="P-loop_NTPase"/>
</dbReference>
<dbReference type="PANTHER" id="PTHR47959:SF1">
    <property type="entry name" value="ATP-DEPENDENT RNA HELICASE DBPA"/>
    <property type="match status" value="1"/>
</dbReference>
<reference evidence="11 12" key="1">
    <citation type="submission" date="2019-07" db="EMBL/GenBank/DDBJ databases">
        <authorList>
            <person name="Huq M.A."/>
        </authorList>
    </citation>
    <scope>NUCLEOTIDE SEQUENCE [LARGE SCALE GENOMIC DNA]</scope>
    <source>
        <strain evidence="11 12">MAH-3</strain>
    </source>
</reference>
<evidence type="ECO:0000256" key="1">
    <source>
        <dbReference type="ARBA" id="ARBA00022741"/>
    </source>
</evidence>
<name>A0A556MJU2_9FLAO</name>
<keyword evidence="1 7" id="KW-0547">Nucleotide-binding</keyword>
<dbReference type="InterPro" id="IPR011545">
    <property type="entry name" value="DEAD/DEAH_box_helicase_dom"/>
</dbReference>
<dbReference type="SMART" id="SM00487">
    <property type="entry name" value="DEXDc"/>
    <property type="match status" value="1"/>
</dbReference>
<comment type="caution">
    <text evidence="11">The sequence shown here is derived from an EMBL/GenBank/DDBJ whole genome shotgun (WGS) entry which is preliminary data.</text>
</comment>
<dbReference type="SUPFAM" id="SSF52540">
    <property type="entry name" value="P-loop containing nucleoside triphosphate hydrolases"/>
    <property type="match status" value="1"/>
</dbReference>
<evidence type="ECO:0000256" key="6">
    <source>
        <dbReference type="PROSITE-ProRule" id="PRU00552"/>
    </source>
</evidence>
<evidence type="ECO:0000313" key="12">
    <source>
        <dbReference type="Proteomes" id="UP000316008"/>
    </source>
</evidence>
<evidence type="ECO:0000259" key="9">
    <source>
        <dbReference type="PROSITE" id="PS51194"/>
    </source>
</evidence>
<dbReference type="AlphaFoldDB" id="A0A556MJU2"/>
<evidence type="ECO:0000256" key="4">
    <source>
        <dbReference type="ARBA" id="ARBA00022840"/>
    </source>
</evidence>
<dbReference type="CDD" id="cd00268">
    <property type="entry name" value="DEADc"/>
    <property type="match status" value="1"/>
</dbReference>
<dbReference type="Gene3D" id="3.40.50.300">
    <property type="entry name" value="P-loop containing nucleotide triphosphate hydrolases"/>
    <property type="match status" value="2"/>
</dbReference>
<evidence type="ECO:0000259" key="10">
    <source>
        <dbReference type="PROSITE" id="PS51195"/>
    </source>
</evidence>
<keyword evidence="2 7" id="KW-0378">Hydrolase</keyword>
<dbReference type="GO" id="GO:0005829">
    <property type="term" value="C:cytosol"/>
    <property type="evidence" value="ECO:0007669"/>
    <property type="project" value="TreeGrafter"/>
</dbReference>
<evidence type="ECO:0000256" key="2">
    <source>
        <dbReference type="ARBA" id="ARBA00022801"/>
    </source>
</evidence>
<dbReference type="Proteomes" id="UP000316008">
    <property type="component" value="Unassembled WGS sequence"/>
</dbReference>
<dbReference type="Pfam" id="PF00270">
    <property type="entry name" value="DEAD"/>
    <property type="match status" value="1"/>
</dbReference>
<evidence type="ECO:0000256" key="7">
    <source>
        <dbReference type="RuleBase" id="RU000492"/>
    </source>
</evidence>
<evidence type="ECO:0000256" key="5">
    <source>
        <dbReference type="ARBA" id="ARBA00038437"/>
    </source>
</evidence>
<dbReference type="GO" id="GO:0003676">
    <property type="term" value="F:nucleic acid binding"/>
    <property type="evidence" value="ECO:0007669"/>
    <property type="project" value="InterPro"/>
</dbReference>
<dbReference type="InterPro" id="IPR050079">
    <property type="entry name" value="DEAD_box_RNA_helicase"/>
</dbReference>
<keyword evidence="3 7" id="KW-0347">Helicase</keyword>
<feature type="domain" description="Helicase C-terminal" evidence="9">
    <location>
        <begin position="236"/>
        <end position="377"/>
    </location>
</feature>
<protein>
    <submittedName>
        <fullName evidence="11">DEAD/DEAH box helicase</fullName>
    </submittedName>
</protein>
<dbReference type="RefSeq" id="WP_144334302.1">
    <property type="nucleotide sequence ID" value="NZ_VLPL01000009.1"/>
</dbReference>
<dbReference type="PROSITE" id="PS51194">
    <property type="entry name" value="HELICASE_CTER"/>
    <property type="match status" value="1"/>
</dbReference>
<dbReference type="InterPro" id="IPR001650">
    <property type="entry name" value="Helicase_C-like"/>
</dbReference>
<dbReference type="PROSITE" id="PS51195">
    <property type="entry name" value="Q_MOTIF"/>
    <property type="match status" value="1"/>
</dbReference>
<sequence length="407" mass="46091">MLFSDYPISKEIKAQLEVLGFKRPTDIQFKAITPILNGEDVFGIAQTGTGKTAAFAIPIVHKLSTSKAKSKSPRCIVMAPTRELAEQIKQAFESIAKGSDLRVTAILGGLEQDKQIQELKRGTDVIVATPGRVFDLRSQGHLSLDSIQFLVLDEADRMLDLGFAHDMKAIHKLSPQRNRQTLFFSATIDKKIKALAYDLVRDAIRIQISPKDPVAKNIEHGYIKVEMDDKRFFLENIIKEYEALKYVVFVRTKVRCERVVAAMERVGIHSEALHGDVEQKERFNVLERFRSGENKVLITTDVSARGIDIQGVDYVINYDLPEQGEQYVHRIGRTGRGENKGQALSFCSKEEEKTLEEIELYLGYDIEEIVISKGDYSAILKDTEDTTYNWKKLLDEANEEDGTQDTW</sequence>
<evidence type="ECO:0000259" key="8">
    <source>
        <dbReference type="PROSITE" id="PS51192"/>
    </source>
</evidence>
<proteinExistence type="inferred from homology"/>
<evidence type="ECO:0000313" key="11">
    <source>
        <dbReference type="EMBL" id="TSJ40174.1"/>
    </source>
</evidence>
<dbReference type="InterPro" id="IPR044742">
    <property type="entry name" value="DEAD/DEAH_RhlB"/>
</dbReference>
<keyword evidence="12" id="KW-1185">Reference proteome</keyword>
<feature type="short sequence motif" description="Q motif" evidence="6">
    <location>
        <begin position="1"/>
        <end position="29"/>
    </location>
</feature>
<dbReference type="SMART" id="SM00490">
    <property type="entry name" value="HELICc"/>
    <property type="match status" value="1"/>
</dbReference>
<accession>A0A556MJU2</accession>
<dbReference type="InterPro" id="IPR014014">
    <property type="entry name" value="RNA_helicase_DEAD_Q_motif"/>
</dbReference>